<organism evidence="12 13">
    <name type="scientific">Candidatus Methylumidiphilus alinenensis</name>
    <dbReference type="NCBI Taxonomy" id="2202197"/>
    <lineage>
        <taxon>Bacteria</taxon>
        <taxon>Pseudomonadati</taxon>
        <taxon>Pseudomonadota</taxon>
        <taxon>Gammaproteobacteria</taxon>
        <taxon>Methylococcales</taxon>
        <taxon>Candidatus Methylumidiphilus</taxon>
    </lineage>
</organism>
<dbReference type="PROSITE" id="PS50893">
    <property type="entry name" value="ABC_TRANSPORTER_2"/>
    <property type="match status" value="1"/>
</dbReference>
<evidence type="ECO:0000256" key="8">
    <source>
        <dbReference type="ARBA" id="ARBA00023136"/>
    </source>
</evidence>
<evidence type="ECO:0000259" key="11">
    <source>
        <dbReference type="PROSITE" id="PS50929"/>
    </source>
</evidence>
<dbReference type="GO" id="GO:0030256">
    <property type="term" value="C:type I protein secretion system complex"/>
    <property type="evidence" value="ECO:0007669"/>
    <property type="project" value="InterPro"/>
</dbReference>
<dbReference type="SUPFAM" id="SSF90123">
    <property type="entry name" value="ABC transporter transmembrane region"/>
    <property type="match status" value="1"/>
</dbReference>
<dbReference type="PANTHER" id="PTHR24221">
    <property type="entry name" value="ATP-BINDING CASSETTE SUB-FAMILY B"/>
    <property type="match status" value="1"/>
</dbReference>
<dbReference type="InterPro" id="IPR027417">
    <property type="entry name" value="P-loop_NTPase"/>
</dbReference>
<dbReference type="InterPro" id="IPR011527">
    <property type="entry name" value="ABC1_TM_dom"/>
</dbReference>
<dbReference type="InterPro" id="IPR047957">
    <property type="entry name" value="ABC_AprD-like_6TM"/>
</dbReference>
<dbReference type="Pfam" id="PF00664">
    <property type="entry name" value="ABC_membrane"/>
    <property type="match status" value="1"/>
</dbReference>
<dbReference type="InterPro" id="IPR039421">
    <property type="entry name" value="Type_1_exporter"/>
</dbReference>
<evidence type="ECO:0000256" key="4">
    <source>
        <dbReference type="ARBA" id="ARBA00022692"/>
    </source>
</evidence>
<keyword evidence="3" id="KW-1003">Cell membrane</keyword>
<evidence type="ECO:0000259" key="10">
    <source>
        <dbReference type="PROSITE" id="PS50893"/>
    </source>
</evidence>
<dbReference type="GO" id="GO:0005524">
    <property type="term" value="F:ATP binding"/>
    <property type="evidence" value="ECO:0007669"/>
    <property type="project" value="UniProtKB-KW"/>
</dbReference>
<dbReference type="InterPro" id="IPR017871">
    <property type="entry name" value="ABC_transporter-like_CS"/>
</dbReference>
<dbReference type="CDD" id="cd18586">
    <property type="entry name" value="ABC_6TM_PrtD_like"/>
    <property type="match status" value="1"/>
</dbReference>
<dbReference type="GO" id="GO:0030253">
    <property type="term" value="P:protein secretion by the type I secretion system"/>
    <property type="evidence" value="ECO:0007669"/>
    <property type="project" value="InterPro"/>
</dbReference>
<dbReference type="EMBL" id="QJPH01000377">
    <property type="protein sequence ID" value="PZN75787.1"/>
    <property type="molecule type" value="Genomic_DNA"/>
</dbReference>
<dbReference type="Gene3D" id="1.20.1560.10">
    <property type="entry name" value="ABC transporter type 1, transmembrane domain"/>
    <property type="match status" value="1"/>
</dbReference>
<reference evidence="12 13" key="1">
    <citation type="journal article" date="2018" name="Aquat. Microb. Ecol.">
        <title>Gammaproteobacterial methanotrophs dominate.</title>
        <authorList>
            <person name="Rissanen A.J."/>
            <person name="Saarenheimo J."/>
            <person name="Tiirola M."/>
            <person name="Peura S."/>
            <person name="Aalto S.L."/>
            <person name="Karvinen A."/>
            <person name="Nykanen H."/>
        </authorList>
    </citation>
    <scope>NUCLEOTIDE SEQUENCE [LARGE SCALE GENOMIC DNA]</scope>
    <source>
        <strain evidence="12">AMbin10</strain>
    </source>
</reference>
<dbReference type="InterPro" id="IPR003593">
    <property type="entry name" value="AAA+_ATPase"/>
</dbReference>
<keyword evidence="7 9" id="KW-1133">Transmembrane helix</keyword>
<keyword evidence="5" id="KW-0547">Nucleotide-binding</keyword>
<feature type="transmembrane region" description="Helical" evidence="9">
    <location>
        <begin position="62"/>
        <end position="82"/>
    </location>
</feature>
<feature type="domain" description="ABC transmembrane type-1" evidence="11">
    <location>
        <begin position="29"/>
        <end position="307"/>
    </location>
</feature>
<dbReference type="PROSITE" id="PS50929">
    <property type="entry name" value="ABC_TM1F"/>
    <property type="match status" value="1"/>
</dbReference>
<keyword evidence="4 9" id="KW-0812">Transmembrane</keyword>
<evidence type="ECO:0000256" key="9">
    <source>
        <dbReference type="SAM" id="Phobius"/>
    </source>
</evidence>
<sequence length="596" mass="64955">MDNHDQPQPNAEQVANISEALKRCKQSFLTAGFLSLFINILVLTPMIYMMQIYDRVMSSSSVSTLTMLTVLLVFLLSVMGALEWVRSQILVVTSNRLDQLLNTRIFDAMFTSASISAGRNATAQPLSDLLQLRQFLTGQGLFAFFDAPWLPLNIAVMWWFHWSYGVVALISAFILMGLNLWTELGTRDLLKRANDESMESSQQTQRNLRNVEVIDAMGMLPRLRTRWQRKQNAMLTHQGKASGKAGLITALSKLYRMVIQSLILGLGAYLAIGKEISPGAMIAGSMLLGRALAPLDLLIGSWKGFIGARDAYGRLEKLLNAVPLREPPMPLPPPTGQIRLENVSIIPPGSQKPIIAGVNLQIAAGQQVAVIGPSAAGKSTLIRAMLGLYKPSTGSVRLDGAEISQWDRMMLGNHIGYLPQDVELLDGSISENIARFGRVEPDKVVAAARLAGIHEMLLRLSEGYDTVIQGQGRVLSAGQRQRLGLARALYGSPRIILLDEPNSNLDQEGEEALAQALANLRKQGCTVVMVTHRPSILNQVDNIALMREGQLLAYGPPNEVAQALQRNVPPAPASAPVTAPARSTNVTAHTGTVRVL</sequence>
<evidence type="ECO:0000256" key="1">
    <source>
        <dbReference type="ARBA" id="ARBA00004651"/>
    </source>
</evidence>
<dbReference type="AlphaFoldDB" id="A0A2W4SZC2"/>
<evidence type="ECO:0000313" key="12">
    <source>
        <dbReference type="EMBL" id="PZN75787.1"/>
    </source>
</evidence>
<evidence type="ECO:0000256" key="7">
    <source>
        <dbReference type="ARBA" id="ARBA00022989"/>
    </source>
</evidence>
<dbReference type="InterPro" id="IPR036640">
    <property type="entry name" value="ABC1_TM_sf"/>
</dbReference>
<comment type="subcellular location">
    <subcellularLocation>
        <location evidence="1">Cell membrane</location>
        <topology evidence="1">Multi-pass membrane protein</topology>
    </subcellularLocation>
</comment>
<comment type="caution">
    <text evidence="12">The sequence shown here is derived from an EMBL/GenBank/DDBJ whole genome shotgun (WGS) entry which is preliminary data.</text>
</comment>
<feature type="domain" description="ABC transporter" evidence="10">
    <location>
        <begin position="338"/>
        <end position="573"/>
    </location>
</feature>
<dbReference type="PROSITE" id="PS00211">
    <property type="entry name" value="ABC_TRANSPORTER_1"/>
    <property type="match status" value="1"/>
</dbReference>
<evidence type="ECO:0000313" key="13">
    <source>
        <dbReference type="Proteomes" id="UP000249396"/>
    </source>
</evidence>
<dbReference type="FunFam" id="3.40.50.300:FF:001444">
    <property type="entry name" value="ABC transporter ATP-binding protein"/>
    <property type="match status" value="1"/>
</dbReference>
<protein>
    <submittedName>
        <fullName evidence="12">Type I secretion system permease/ATPase</fullName>
    </submittedName>
</protein>
<feature type="transmembrane region" description="Helical" evidence="9">
    <location>
        <begin position="28"/>
        <end position="50"/>
    </location>
</feature>
<evidence type="ECO:0000256" key="5">
    <source>
        <dbReference type="ARBA" id="ARBA00022741"/>
    </source>
</evidence>
<dbReference type="Pfam" id="PF00005">
    <property type="entry name" value="ABC_tran"/>
    <property type="match status" value="1"/>
</dbReference>
<dbReference type="SUPFAM" id="SSF52540">
    <property type="entry name" value="P-loop containing nucleoside triphosphate hydrolases"/>
    <property type="match status" value="1"/>
</dbReference>
<keyword evidence="8 9" id="KW-0472">Membrane</keyword>
<feature type="transmembrane region" description="Helical" evidence="9">
    <location>
        <begin position="159"/>
        <end position="182"/>
    </location>
</feature>
<evidence type="ECO:0000256" key="2">
    <source>
        <dbReference type="ARBA" id="ARBA00022448"/>
    </source>
</evidence>
<dbReference type="Proteomes" id="UP000249396">
    <property type="component" value="Unassembled WGS sequence"/>
</dbReference>
<accession>A0A2W4SZC2</accession>
<dbReference type="InterPro" id="IPR003439">
    <property type="entry name" value="ABC_transporter-like_ATP-bd"/>
</dbReference>
<keyword evidence="2" id="KW-0813">Transport</keyword>
<evidence type="ECO:0000256" key="6">
    <source>
        <dbReference type="ARBA" id="ARBA00022840"/>
    </source>
</evidence>
<dbReference type="CDD" id="cd03246">
    <property type="entry name" value="ABCC_Protease_Secretion"/>
    <property type="match status" value="1"/>
</dbReference>
<dbReference type="PANTHER" id="PTHR24221:SF248">
    <property type="entry name" value="ABC TRANSPORTER TRANSMEMBRANE REGION"/>
    <property type="match status" value="1"/>
</dbReference>
<dbReference type="GO" id="GO:0140359">
    <property type="term" value="F:ABC-type transporter activity"/>
    <property type="evidence" value="ECO:0007669"/>
    <property type="project" value="InterPro"/>
</dbReference>
<dbReference type="SMART" id="SM00382">
    <property type="entry name" value="AAA"/>
    <property type="match status" value="1"/>
</dbReference>
<proteinExistence type="predicted"/>
<keyword evidence="6" id="KW-0067">ATP-binding</keyword>
<dbReference type="GO" id="GO:0016887">
    <property type="term" value="F:ATP hydrolysis activity"/>
    <property type="evidence" value="ECO:0007669"/>
    <property type="project" value="InterPro"/>
</dbReference>
<dbReference type="Gene3D" id="3.40.50.300">
    <property type="entry name" value="P-loop containing nucleotide triphosphate hydrolases"/>
    <property type="match status" value="1"/>
</dbReference>
<gene>
    <name evidence="12" type="ORF">DM484_18030</name>
</gene>
<dbReference type="GO" id="GO:0005886">
    <property type="term" value="C:plasma membrane"/>
    <property type="evidence" value="ECO:0007669"/>
    <property type="project" value="UniProtKB-SubCell"/>
</dbReference>
<dbReference type="InterPro" id="IPR010128">
    <property type="entry name" value="ATPase_T1SS_PrtD-like"/>
</dbReference>
<evidence type="ECO:0000256" key="3">
    <source>
        <dbReference type="ARBA" id="ARBA00022475"/>
    </source>
</evidence>
<dbReference type="GO" id="GO:0034040">
    <property type="term" value="F:ATPase-coupled lipid transmembrane transporter activity"/>
    <property type="evidence" value="ECO:0007669"/>
    <property type="project" value="TreeGrafter"/>
</dbReference>
<dbReference type="NCBIfam" id="TIGR01842">
    <property type="entry name" value="type_I_sec_PrtD"/>
    <property type="match status" value="1"/>
</dbReference>
<name>A0A2W4SZC2_9GAMM</name>